<feature type="transmembrane region" description="Helical" evidence="16">
    <location>
        <begin position="494"/>
        <end position="517"/>
    </location>
</feature>
<feature type="transmembrane region" description="Helical" evidence="16">
    <location>
        <begin position="331"/>
        <end position="350"/>
    </location>
</feature>
<dbReference type="GO" id="GO:0015093">
    <property type="term" value="F:ferrous iron transmembrane transporter activity"/>
    <property type="evidence" value="ECO:0007669"/>
    <property type="project" value="UniProtKB-UniRule"/>
</dbReference>
<evidence type="ECO:0000256" key="5">
    <source>
        <dbReference type="ARBA" id="ARBA00022496"/>
    </source>
</evidence>
<keyword evidence="9 16" id="KW-0408">Iron</keyword>
<feature type="transmembrane region" description="Helical" evidence="16">
    <location>
        <begin position="404"/>
        <end position="427"/>
    </location>
</feature>
<feature type="transmembrane region" description="Helical" evidence="16">
    <location>
        <begin position="433"/>
        <end position="453"/>
    </location>
</feature>
<dbReference type="PANTHER" id="PTHR43185">
    <property type="entry name" value="FERROUS IRON TRANSPORT PROTEIN B"/>
    <property type="match status" value="1"/>
</dbReference>
<evidence type="ECO:0000256" key="3">
    <source>
        <dbReference type="ARBA" id="ARBA00022448"/>
    </source>
</evidence>
<feature type="binding site" evidence="14">
    <location>
        <begin position="123"/>
        <end position="126"/>
    </location>
    <ligand>
        <name>GTP</name>
        <dbReference type="ChEBI" id="CHEBI:37565"/>
        <label>1</label>
    </ligand>
</feature>
<sequence>MECRDLGKKAGFVEGARYMVLAGNPNVGKSALFNALTGLYADVSNFPGTTVNMCHGRLGKDIIIDTPGIYGISSFTAEEELAAGLILSSHLVINVIDAAHLERDLFLTLHLIDCGVPMLIALNMVDEADLCGLPVDHGLLEDLLGVPVVPTVAVEKKGIIQLVERLPEARPGKIEELLKKRLERLAGLYDISRGEALLLLEGDLPVAEKLGVVPGMERHDLYRHRRERANMIAASVIREETRVDNLASLLGRLTIRPLTGIPILLVVLGAIYLLVGVFFAQTVVQFTEGIIMQGYYEPLVKKLLSGYIDPASPLGVILSGQFGLLTMSVTYLFGLLAPLVLGFFLVISTLEDTGYLPRIAILVDRSVSPLGLNGLAVIPIILGFGCVTMASITTRLLHSDRERLIAIFLLALAVPCSAQLALVTAVLAGLGPYYLILFILIILSVMVAAGTVLSRFLPGHSTPLLVDLPPLRLPRLKNVLTKALIRSWDFIKEAFPIFLGGALFLSLLKVTGLLYLLQTLMEPLTVGWLDLPRESAYAFIMGFIRRDFGTAGLLSLPLQPEQQFVALVTLTLFVPCIASVMVIFKERGWRQAIIIWPVILVIAFIVGGTVARLFDLLGGIPGVNKPVVLIGLLLLLLAGLLVLKGRERPV</sequence>
<dbReference type="Pfam" id="PF02421">
    <property type="entry name" value="FeoB_N"/>
    <property type="match status" value="1"/>
</dbReference>
<comment type="subcellular location">
    <subcellularLocation>
        <location evidence="2 16">Cell membrane</location>
        <topology evidence="2 16">Multi-pass membrane protein</topology>
    </subcellularLocation>
</comment>
<evidence type="ECO:0000259" key="17">
    <source>
        <dbReference type="PROSITE" id="PS51711"/>
    </source>
</evidence>
<dbReference type="GO" id="GO:0005886">
    <property type="term" value="C:plasma membrane"/>
    <property type="evidence" value="ECO:0007669"/>
    <property type="project" value="UniProtKB-SubCell"/>
</dbReference>
<feature type="transmembrane region" description="Helical" evidence="16">
    <location>
        <begin position="626"/>
        <end position="643"/>
    </location>
</feature>
<accession>A0A2L2XE12</accession>
<dbReference type="GO" id="GO:0005525">
    <property type="term" value="F:GTP binding"/>
    <property type="evidence" value="ECO:0007669"/>
    <property type="project" value="UniProtKB-KW"/>
</dbReference>
<keyword evidence="15" id="KW-0460">Magnesium</keyword>
<evidence type="ECO:0000256" key="13">
    <source>
        <dbReference type="NCBIfam" id="TIGR00437"/>
    </source>
</evidence>
<keyword evidence="6 16" id="KW-0812">Transmembrane</keyword>
<keyword evidence="5 16" id="KW-0410">Iron transport</keyword>
<dbReference type="InterPro" id="IPR027417">
    <property type="entry name" value="P-loop_NTPase"/>
</dbReference>
<dbReference type="Proteomes" id="UP000239549">
    <property type="component" value="Unassembled WGS sequence"/>
</dbReference>
<feature type="transmembrane region" description="Helical" evidence="16">
    <location>
        <begin position="593"/>
        <end position="614"/>
    </location>
</feature>
<dbReference type="PROSITE" id="PS51711">
    <property type="entry name" value="G_FEOB"/>
    <property type="match status" value="1"/>
</dbReference>
<evidence type="ECO:0000256" key="10">
    <source>
        <dbReference type="ARBA" id="ARBA00023065"/>
    </source>
</evidence>
<keyword evidence="3 16" id="KW-0813">Transport</keyword>
<comment type="function">
    <text evidence="1 16">Probable transporter of a GTP-driven Fe(2+) uptake system.</text>
</comment>
<reference evidence="19" key="1">
    <citation type="submission" date="2018-02" db="EMBL/GenBank/DDBJ databases">
        <title>Genome sequence of Desulfocucumis palustris strain NAW-5.</title>
        <authorList>
            <person name="Watanabe M."/>
            <person name="Kojima H."/>
            <person name="Fukui M."/>
        </authorList>
    </citation>
    <scope>NUCLEOTIDE SEQUENCE [LARGE SCALE GENOMIC DNA]</scope>
    <source>
        <strain evidence="19">NAW-5</strain>
    </source>
</reference>
<dbReference type="InterPro" id="IPR011642">
    <property type="entry name" value="Gate_dom"/>
</dbReference>
<comment type="caution">
    <text evidence="18">The sequence shown here is derived from an EMBL/GenBank/DDBJ whole genome shotgun (WGS) entry which is preliminary data.</text>
</comment>
<organism evidence="18 19">
    <name type="scientific">Desulfocucumis palustris</name>
    <dbReference type="NCBI Taxonomy" id="1898651"/>
    <lineage>
        <taxon>Bacteria</taxon>
        <taxon>Bacillati</taxon>
        <taxon>Bacillota</taxon>
        <taxon>Clostridia</taxon>
        <taxon>Eubacteriales</taxon>
        <taxon>Desulfocucumaceae</taxon>
        <taxon>Desulfocucumis</taxon>
    </lineage>
</organism>
<dbReference type="Pfam" id="PF07670">
    <property type="entry name" value="Gate"/>
    <property type="match status" value="2"/>
</dbReference>
<dbReference type="SUPFAM" id="SSF52540">
    <property type="entry name" value="P-loop containing nucleoside triphosphate hydrolases"/>
    <property type="match status" value="1"/>
</dbReference>
<evidence type="ECO:0000256" key="9">
    <source>
        <dbReference type="ARBA" id="ARBA00023004"/>
    </source>
</evidence>
<feature type="binding site" evidence="15">
    <location>
        <position position="34"/>
    </location>
    <ligand>
        <name>Mg(2+)</name>
        <dbReference type="ChEBI" id="CHEBI:18420"/>
        <label>2</label>
    </ligand>
</feature>
<dbReference type="InterPro" id="IPR006073">
    <property type="entry name" value="GTP-bd"/>
</dbReference>
<evidence type="ECO:0000256" key="4">
    <source>
        <dbReference type="ARBA" id="ARBA00022475"/>
    </source>
</evidence>
<name>A0A2L2XE12_9FIRM</name>
<dbReference type="InterPro" id="IPR003373">
    <property type="entry name" value="Fe2_transport_prot-B"/>
</dbReference>
<evidence type="ECO:0000313" key="19">
    <source>
        <dbReference type="Proteomes" id="UP000239549"/>
    </source>
</evidence>
<dbReference type="AlphaFoldDB" id="A0A2L2XE12"/>
<keyword evidence="12 16" id="KW-0472">Membrane</keyword>
<keyword evidence="11 14" id="KW-0342">GTP-binding</keyword>
<evidence type="ECO:0000256" key="14">
    <source>
        <dbReference type="PIRSR" id="PIRSR603373-1"/>
    </source>
</evidence>
<gene>
    <name evidence="18" type="ORF">DCCM_3596</name>
</gene>
<proteinExistence type="inferred from homology"/>
<feature type="transmembrane region" description="Helical" evidence="16">
    <location>
        <begin position="261"/>
        <end position="284"/>
    </location>
</feature>
<keyword evidence="7 14" id="KW-0547">Nucleotide-binding</keyword>
<evidence type="ECO:0000256" key="8">
    <source>
        <dbReference type="ARBA" id="ARBA00022989"/>
    </source>
</evidence>
<keyword evidence="10" id="KW-0406">Ion transport</keyword>
<dbReference type="EMBL" id="BFAV01000141">
    <property type="protein sequence ID" value="GBF34478.1"/>
    <property type="molecule type" value="Genomic_DNA"/>
</dbReference>
<evidence type="ECO:0000256" key="6">
    <source>
        <dbReference type="ARBA" id="ARBA00022692"/>
    </source>
</evidence>
<feature type="binding site" evidence="15">
    <location>
        <position position="37"/>
    </location>
    <ligand>
        <name>Mg(2+)</name>
        <dbReference type="ChEBI" id="CHEBI:18420"/>
        <label>2</label>
    </ligand>
</feature>
<dbReference type="InterPro" id="IPR030389">
    <property type="entry name" value="G_FEOB_dom"/>
</dbReference>
<protein>
    <recommendedName>
        <fullName evidence="13 16">Ferrous iron transport protein B</fullName>
    </recommendedName>
</protein>
<dbReference type="PRINTS" id="PR00326">
    <property type="entry name" value="GTP1OBG"/>
</dbReference>
<evidence type="ECO:0000256" key="11">
    <source>
        <dbReference type="ARBA" id="ARBA00023134"/>
    </source>
</evidence>
<dbReference type="GO" id="GO:0046872">
    <property type="term" value="F:metal ion binding"/>
    <property type="evidence" value="ECO:0007669"/>
    <property type="project" value="UniProtKB-KW"/>
</dbReference>
<feature type="binding site" evidence="14">
    <location>
        <begin position="65"/>
        <end position="68"/>
    </location>
    <ligand>
        <name>GTP</name>
        <dbReference type="ChEBI" id="CHEBI:37565"/>
        <label>1</label>
    </ligand>
</feature>
<feature type="domain" description="FeoB-type G" evidence="17">
    <location>
        <begin position="16"/>
        <end position="172"/>
    </location>
</feature>
<feature type="transmembrane region" description="Helical" evidence="16">
    <location>
        <begin position="564"/>
        <end position="584"/>
    </location>
</feature>
<evidence type="ECO:0000256" key="7">
    <source>
        <dbReference type="ARBA" id="ARBA00022741"/>
    </source>
</evidence>
<evidence type="ECO:0000256" key="1">
    <source>
        <dbReference type="ARBA" id="ARBA00003926"/>
    </source>
</evidence>
<dbReference type="InterPro" id="IPR050860">
    <property type="entry name" value="FeoB_GTPase"/>
</dbReference>
<dbReference type="PANTHER" id="PTHR43185:SF1">
    <property type="entry name" value="FE(2+) TRANSPORTER FEOB"/>
    <property type="match status" value="1"/>
</dbReference>
<evidence type="ECO:0000256" key="2">
    <source>
        <dbReference type="ARBA" id="ARBA00004651"/>
    </source>
</evidence>
<dbReference type="InterPro" id="IPR011640">
    <property type="entry name" value="Fe2_transport_prot_B_C"/>
</dbReference>
<keyword evidence="4" id="KW-1003">Cell membrane</keyword>
<feature type="transmembrane region" description="Helical" evidence="16">
    <location>
        <begin position="370"/>
        <end position="392"/>
    </location>
</feature>
<dbReference type="NCBIfam" id="TIGR00437">
    <property type="entry name" value="feoB"/>
    <property type="match status" value="1"/>
</dbReference>
<evidence type="ECO:0000256" key="16">
    <source>
        <dbReference type="RuleBase" id="RU362098"/>
    </source>
</evidence>
<dbReference type="Gene3D" id="3.40.50.300">
    <property type="entry name" value="P-loop containing nucleotide triphosphate hydrolases"/>
    <property type="match status" value="1"/>
</dbReference>
<comment type="similarity">
    <text evidence="16">Belongs to the TRAFAC class TrmE-Era-EngA-EngB-Septin-like GTPase superfamily. FeoB GTPase (TC 9.A.8) family.</text>
</comment>
<feature type="binding site" evidence="15">
    <location>
        <position position="38"/>
    </location>
    <ligand>
        <name>Mg(2+)</name>
        <dbReference type="ChEBI" id="CHEBI:18420"/>
        <label>2</label>
    </ligand>
</feature>
<feature type="binding site" evidence="15">
    <location>
        <position position="35"/>
    </location>
    <ligand>
        <name>Mg(2+)</name>
        <dbReference type="ChEBI" id="CHEBI:18420"/>
        <label>2</label>
    </ligand>
</feature>
<evidence type="ECO:0000256" key="12">
    <source>
        <dbReference type="ARBA" id="ARBA00023136"/>
    </source>
</evidence>
<dbReference type="Pfam" id="PF07664">
    <property type="entry name" value="FeoB_C"/>
    <property type="match status" value="1"/>
</dbReference>
<evidence type="ECO:0000256" key="15">
    <source>
        <dbReference type="PIRSR" id="PIRSR603373-2"/>
    </source>
</evidence>
<keyword evidence="8 16" id="KW-1133">Transmembrane helix</keyword>
<keyword evidence="15" id="KW-0479">Metal-binding</keyword>
<keyword evidence="19" id="KW-1185">Reference proteome</keyword>
<feature type="binding site" evidence="14">
    <location>
        <begin position="23"/>
        <end position="30"/>
    </location>
    <ligand>
        <name>GTP</name>
        <dbReference type="ChEBI" id="CHEBI:37565"/>
        <label>1</label>
    </ligand>
</feature>
<evidence type="ECO:0000313" key="18">
    <source>
        <dbReference type="EMBL" id="GBF34478.1"/>
    </source>
</evidence>